<dbReference type="OrthoDB" id="2020972at2759"/>
<sequence>MSAEAPIELLDSSDDEQDTPQQSPNGQLRTGNNSFGDGERGWGHQPHHQNRPQKKNCRRSSNDATAAAAASSNDASTSSGSTYKPLASISAGESICKGISVPTKAKKRVAVEPVTSVPGTRPIHNTAAMATPVATAATGTTTTAVTVPQETKESSTRSSTTQISEKPTFKRETNKTNSSEDNQVETSATATTTLNDFLDDDSDDDDDDDFNDFVNNVIAPSVAAAYDYQIDPPKPLQFMKHHCWACHEWIEHPTTLEQTAKPDLLSNEKIYCCYLMHEHPVLDVPVCVVCSEKIEDVEAVSSPPTDSPSHQAEEEEEDDEDDSQDRSVADEADPTDIKDHTIGESSGDIIMTCCACGQEDSEDFIPVWLSCNNACGRVFCHHCVAQANGNVTEVETMIRTDASIRKWHCCACAPPDFLKQLQDYTRRLQKESDQMACTGDDGSSSFQPTQEGLDDLISYLQLVEDKKEECDHRLDRLEEDLEEIRTNCEQNEDLMELSTEDLEQHIQESQEEYRKGFEDQRLRLVNTIVTIEDILSAVYGIESRTVYAAIQGPENISGIQKASDDNPEWRSAADKVNAELEKEYFKGRRKKDDECDPNDARYRIEYADDIEDLGELDSSDVDDDRQGSDTEDSYKDYRAGWRQSRYLASQEAIRTAMEEEEKLYRKRNIQAKSCDRHEEKRDRRHWVDALKPVRRRRTKRSRKGSRKSTTHTHKHASLTGLHKQNSHDDDVDSDSSDDGLEVNTNGGIFSSSKPSFVVLSQNPRIVVASHFNQRLKKHQREGIEFMFKRTFADLGGDDNADIGGCILAHSMGLGKSLSVITLLHTLMFLQQQAIRKVLLVVPVNTVANWENEFSKWTEEIKDKMIIYNPGDGQGKTFRMRILKCWVKNGGVLLISDALFRTSMKTEEMKELLSNPDAIFLDESHSMLKNKENQTFKELEKVKTKRRICLTGTPFQNNLLEYYRMISYVRPGLLGSSEKKFEKEYAEPIYVGMAKDAGRSLKTCADELIKKFTAKVDPFVHRRDATVLVNDLPSLQQAVLHVRPTKAQRALYALYRKYQKSSGQKNFFHQFSSLRPIHNHPAAIMYRAVESNSALQENAGSKRRSSQNLKSTPSSKKICSSMASAVKDRDFTIPLEYSQHDSKPPPKDSKPSPLVEIIDLISDSEGEKENLDDVIDEKWITDDHWSSVFLNNMGSDLKSITNGNKCVLLLHILVHAQQLGEKTLVFSQCLRTLDYLSDMLAEKEWQKLVPCLQKSFPGRKMGGWRQGVDFLRIDGSTGGGERGELIKDFSANDNIKLFLISSLAGSLGINLTSASRCVLFDGHFNPTIDLQAIYRTYRYGQTRPVFCYRFLTQGSMEEKVYTRAVTKSGLAGRVIDGKTLNRLFNADELDSLTKVDDWVECDRCKHWRMFPPDVEVDVSKLPDSWYCNMMNELDQRMVWSCNIPEKDAVWYHEHFKKANVPKALSDPTSESKFGICCGHVLDATGKDKITDEATKNLVERDLILKNLLTVSANEKQIVSKHYFHDALLSGKDTEILKGTESIVDP</sequence>
<dbReference type="PROSITE" id="PS51192">
    <property type="entry name" value="HELICASE_ATP_BIND_1"/>
    <property type="match status" value="1"/>
</dbReference>
<feature type="domain" description="Helicase ATP-binding" evidence="15">
    <location>
        <begin position="796"/>
        <end position="971"/>
    </location>
</feature>
<evidence type="ECO:0000259" key="15">
    <source>
        <dbReference type="PROSITE" id="PS51192"/>
    </source>
</evidence>
<evidence type="ECO:0000256" key="4">
    <source>
        <dbReference type="ARBA" id="ARBA00022741"/>
    </source>
</evidence>
<keyword evidence="10" id="KW-0238">DNA-binding</keyword>
<feature type="compositionally biased region" description="Low complexity" evidence="13">
    <location>
        <begin position="62"/>
        <end position="79"/>
    </location>
</feature>
<keyword evidence="9" id="KW-0067">ATP-binding</keyword>
<dbReference type="Pfam" id="PF00176">
    <property type="entry name" value="SNF2-rel_dom"/>
    <property type="match status" value="1"/>
</dbReference>
<comment type="caution">
    <text evidence="17">The sequence shown here is derived from an EMBL/GenBank/DDBJ whole genome shotgun (WGS) entry which is preliminary data.</text>
</comment>
<dbReference type="InterPro" id="IPR014001">
    <property type="entry name" value="Helicase_ATP-bd"/>
</dbReference>
<dbReference type="GO" id="GO:0005634">
    <property type="term" value="C:nucleus"/>
    <property type="evidence" value="ECO:0007669"/>
    <property type="project" value="UniProtKB-SubCell"/>
</dbReference>
<feature type="region of interest" description="Disordered" evidence="13">
    <location>
        <begin position="298"/>
        <end position="343"/>
    </location>
</feature>
<dbReference type="EMBL" id="JAGRRH010000006">
    <property type="protein sequence ID" value="KAG7368839.1"/>
    <property type="molecule type" value="Genomic_DNA"/>
</dbReference>
<dbReference type="Pfam" id="PF00271">
    <property type="entry name" value="Helicase_C"/>
    <property type="match status" value="1"/>
</dbReference>
<dbReference type="PANTHER" id="PTHR45797:SF1">
    <property type="entry name" value="HELICASE ARIP4"/>
    <property type="match status" value="1"/>
</dbReference>
<evidence type="ECO:0000256" key="7">
    <source>
        <dbReference type="ARBA" id="ARBA00022806"/>
    </source>
</evidence>
<feature type="compositionally biased region" description="Acidic residues" evidence="13">
    <location>
        <begin position="197"/>
        <end position="208"/>
    </location>
</feature>
<feature type="compositionally biased region" description="Basic residues" evidence="13">
    <location>
        <begin position="692"/>
        <end position="716"/>
    </location>
</feature>
<feature type="compositionally biased region" description="Acidic residues" evidence="13">
    <location>
        <begin position="729"/>
        <end position="740"/>
    </location>
</feature>
<organism evidence="17 18">
    <name type="scientific">Nitzschia inconspicua</name>
    <dbReference type="NCBI Taxonomy" id="303405"/>
    <lineage>
        <taxon>Eukaryota</taxon>
        <taxon>Sar</taxon>
        <taxon>Stramenopiles</taxon>
        <taxon>Ochrophyta</taxon>
        <taxon>Bacillariophyta</taxon>
        <taxon>Bacillariophyceae</taxon>
        <taxon>Bacillariophycidae</taxon>
        <taxon>Bacillariales</taxon>
        <taxon>Bacillariaceae</taxon>
        <taxon>Nitzschia</taxon>
    </lineage>
</organism>
<feature type="compositionally biased region" description="Polar residues" evidence="13">
    <location>
        <begin position="19"/>
        <end position="35"/>
    </location>
</feature>
<comment type="similarity">
    <text evidence="2">Belongs to the SNF2/RAD54 helicase family.</text>
</comment>
<dbReference type="SMART" id="SM00487">
    <property type="entry name" value="DEXDc"/>
    <property type="match status" value="1"/>
</dbReference>
<gene>
    <name evidence="17" type="ORF">IV203_031582</name>
</gene>
<evidence type="ECO:0000256" key="11">
    <source>
        <dbReference type="ARBA" id="ARBA00023242"/>
    </source>
</evidence>
<reference evidence="17" key="1">
    <citation type="journal article" date="2021" name="Sci. Rep.">
        <title>Diploid genomic architecture of Nitzschia inconspicua, an elite biomass production diatom.</title>
        <authorList>
            <person name="Oliver A."/>
            <person name="Podell S."/>
            <person name="Pinowska A."/>
            <person name="Traller J.C."/>
            <person name="Smith S.R."/>
            <person name="McClure R."/>
            <person name="Beliaev A."/>
            <person name="Bohutskyi P."/>
            <person name="Hill E.A."/>
            <person name="Rabines A."/>
            <person name="Zheng H."/>
            <person name="Allen L.Z."/>
            <person name="Kuo A."/>
            <person name="Grigoriev I.V."/>
            <person name="Allen A.E."/>
            <person name="Hazlebeck D."/>
            <person name="Allen E.E."/>
        </authorList>
    </citation>
    <scope>NUCLEOTIDE SEQUENCE</scope>
    <source>
        <strain evidence="17">Hildebrandi</strain>
    </source>
</reference>
<keyword evidence="3" id="KW-0479">Metal-binding</keyword>
<feature type="compositionally biased region" description="Basic residues" evidence="13">
    <location>
        <begin position="45"/>
        <end position="58"/>
    </location>
</feature>
<dbReference type="InterPro" id="IPR001650">
    <property type="entry name" value="Helicase_C-like"/>
</dbReference>
<dbReference type="Pfam" id="PF07496">
    <property type="entry name" value="zf-CW"/>
    <property type="match status" value="1"/>
</dbReference>
<evidence type="ECO:0000256" key="3">
    <source>
        <dbReference type="ARBA" id="ARBA00022723"/>
    </source>
</evidence>
<evidence type="ECO:0000259" key="14">
    <source>
        <dbReference type="PROSITE" id="PS51050"/>
    </source>
</evidence>
<evidence type="ECO:0000256" key="1">
    <source>
        <dbReference type="ARBA" id="ARBA00004123"/>
    </source>
</evidence>
<keyword evidence="5" id="KW-0863">Zinc-finger</keyword>
<feature type="region of interest" description="Disordered" evidence="13">
    <location>
        <begin position="1"/>
        <end position="208"/>
    </location>
</feature>
<dbReference type="InterPro" id="IPR011124">
    <property type="entry name" value="Znf_CW"/>
</dbReference>
<evidence type="ECO:0000313" key="17">
    <source>
        <dbReference type="EMBL" id="KAG7368839.1"/>
    </source>
</evidence>
<evidence type="ECO:0000256" key="13">
    <source>
        <dbReference type="SAM" id="MobiDB-lite"/>
    </source>
</evidence>
<keyword evidence="6" id="KW-0378">Hydrolase</keyword>
<evidence type="ECO:0000313" key="18">
    <source>
        <dbReference type="Proteomes" id="UP000693970"/>
    </source>
</evidence>
<dbReference type="InterPro" id="IPR049730">
    <property type="entry name" value="SNF2/RAD54-like_C"/>
</dbReference>
<feature type="compositionally biased region" description="Polar residues" evidence="13">
    <location>
        <begin position="1105"/>
        <end position="1118"/>
    </location>
</feature>
<feature type="region of interest" description="Disordered" evidence="13">
    <location>
        <begin position="1094"/>
        <end position="1118"/>
    </location>
</feature>
<evidence type="ECO:0000256" key="10">
    <source>
        <dbReference type="ARBA" id="ARBA00023125"/>
    </source>
</evidence>
<dbReference type="PROSITE" id="PS51050">
    <property type="entry name" value="ZF_CW"/>
    <property type="match status" value="1"/>
</dbReference>
<evidence type="ECO:0000256" key="5">
    <source>
        <dbReference type="ARBA" id="ARBA00022771"/>
    </source>
</evidence>
<dbReference type="InterPro" id="IPR044574">
    <property type="entry name" value="ARIP4-like"/>
</dbReference>
<evidence type="ECO:0000256" key="6">
    <source>
        <dbReference type="ARBA" id="ARBA00022801"/>
    </source>
</evidence>
<dbReference type="InterPro" id="IPR000330">
    <property type="entry name" value="SNF2_N"/>
</dbReference>
<feature type="compositionally biased region" description="Basic and acidic residues" evidence="13">
    <location>
        <begin position="324"/>
        <end position="342"/>
    </location>
</feature>
<dbReference type="GO" id="GO:0008270">
    <property type="term" value="F:zinc ion binding"/>
    <property type="evidence" value="ECO:0007669"/>
    <property type="project" value="UniProtKB-KW"/>
</dbReference>
<comment type="subcellular location">
    <subcellularLocation>
        <location evidence="1">Nucleus</location>
    </subcellularLocation>
</comment>
<feature type="compositionally biased region" description="Acidic residues" evidence="13">
    <location>
        <begin position="313"/>
        <end position="323"/>
    </location>
</feature>
<keyword evidence="11" id="KW-0539">Nucleus</keyword>
<keyword evidence="7" id="KW-0347">Helicase</keyword>
<keyword evidence="18" id="KW-1185">Reference proteome</keyword>
<feature type="domain" description="CW-type" evidence="14">
    <location>
        <begin position="1391"/>
        <end position="1448"/>
    </location>
</feature>
<feature type="region of interest" description="Disordered" evidence="13">
    <location>
        <begin position="672"/>
        <end position="746"/>
    </location>
</feature>
<feature type="compositionally biased region" description="Basic and acidic residues" evidence="13">
    <location>
        <begin position="624"/>
        <end position="636"/>
    </location>
</feature>
<feature type="compositionally biased region" description="Polar residues" evidence="13">
    <location>
        <begin position="175"/>
        <end position="194"/>
    </location>
</feature>
<dbReference type="SMART" id="SM00490">
    <property type="entry name" value="HELICc"/>
    <property type="match status" value="1"/>
</dbReference>
<dbReference type="CDD" id="cd18793">
    <property type="entry name" value="SF2_C_SNF"/>
    <property type="match status" value="1"/>
</dbReference>
<feature type="domain" description="Helicase C-terminal" evidence="16">
    <location>
        <begin position="1207"/>
        <end position="1387"/>
    </location>
</feature>
<feature type="compositionally biased region" description="Low complexity" evidence="13">
    <location>
        <begin position="126"/>
        <end position="147"/>
    </location>
</feature>
<keyword evidence="12" id="KW-0175">Coiled coil</keyword>
<dbReference type="Proteomes" id="UP000693970">
    <property type="component" value="Unassembled WGS sequence"/>
</dbReference>
<dbReference type="GO" id="GO:0004386">
    <property type="term" value="F:helicase activity"/>
    <property type="evidence" value="ECO:0007669"/>
    <property type="project" value="UniProtKB-KW"/>
</dbReference>
<protein>
    <submittedName>
        <fullName evidence="17">SNF2-related protein</fullName>
    </submittedName>
</protein>
<evidence type="ECO:0000256" key="9">
    <source>
        <dbReference type="ARBA" id="ARBA00022840"/>
    </source>
</evidence>
<keyword evidence="4" id="KW-0547">Nucleotide-binding</keyword>
<feature type="compositionally biased region" description="Basic and acidic residues" evidence="13">
    <location>
        <begin position="673"/>
        <end position="688"/>
    </location>
</feature>
<dbReference type="PANTHER" id="PTHR45797">
    <property type="entry name" value="RAD54-LIKE"/>
    <property type="match status" value="1"/>
</dbReference>
<evidence type="ECO:0000259" key="16">
    <source>
        <dbReference type="PROSITE" id="PS51194"/>
    </source>
</evidence>
<dbReference type="GO" id="GO:0005524">
    <property type="term" value="F:ATP binding"/>
    <property type="evidence" value="ECO:0007669"/>
    <property type="project" value="UniProtKB-KW"/>
</dbReference>
<dbReference type="GO" id="GO:0016887">
    <property type="term" value="F:ATP hydrolysis activity"/>
    <property type="evidence" value="ECO:0007669"/>
    <property type="project" value="InterPro"/>
</dbReference>
<feature type="coiled-coil region" evidence="12">
    <location>
        <begin position="460"/>
        <end position="494"/>
    </location>
</feature>
<evidence type="ECO:0000256" key="8">
    <source>
        <dbReference type="ARBA" id="ARBA00022833"/>
    </source>
</evidence>
<proteinExistence type="inferred from homology"/>
<dbReference type="GO" id="GO:0003677">
    <property type="term" value="F:DNA binding"/>
    <property type="evidence" value="ECO:0007669"/>
    <property type="project" value="UniProtKB-KW"/>
</dbReference>
<keyword evidence="8" id="KW-0862">Zinc</keyword>
<evidence type="ECO:0000256" key="2">
    <source>
        <dbReference type="ARBA" id="ARBA00007025"/>
    </source>
</evidence>
<accession>A0A9K3LUK3</accession>
<feature type="region of interest" description="Disordered" evidence="13">
    <location>
        <begin position="615"/>
        <end position="636"/>
    </location>
</feature>
<name>A0A9K3LUK3_9STRA</name>
<reference evidence="17" key="2">
    <citation type="submission" date="2021-04" db="EMBL/GenBank/DDBJ databases">
        <authorList>
            <person name="Podell S."/>
        </authorList>
    </citation>
    <scope>NUCLEOTIDE SEQUENCE</scope>
    <source>
        <strain evidence="17">Hildebrandi</strain>
    </source>
</reference>
<evidence type="ECO:0000256" key="12">
    <source>
        <dbReference type="SAM" id="Coils"/>
    </source>
</evidence>
<dbReference type="PROSITE" id="PS51194">
    <property type="entry name" value="HELICASE_CTER"/>
    <property type="match status" value="1"/>
</dbReference>